<proteinExistence type="predicted"/>
<keyword evidence="2" id="KW-1185">Reference proteome</keyword>
<evidence type="ECO:0000313" key="1">
    <source>
        <dbReference type="EMBL" id="GAB61503.1"/>
    </source>
</evidence>
<protein>
    <submittedName>
        <fullName evidence="1">Uncharacterized protein</fullName>
    </submittedName>
</protein>
<name>I3IIF8_9BACT</name>
<dbReference type="Proteomes" id="UP000002985">
    <property type="component" value="Unassembled WGS sequence"/>
</dbReference>
<sequence>MNRSKTPIFLLPLRRVDGFLTDKICFRDAKAQTPHPGLVLEHDSNNERRLLVWDKFLIKHEYRISKQHGERFVDVTNDNNLIHRKGNIVPGAMTVSKIILPLEILFPELEISSLNIKFTGSAFYTERTCNLFLWQFVSNDYIQIEVKTYQQDRVIATTIILGRLKADSKQIKEIDESIVNKECFAKVQAYFDTLEIRSDFYVHKDNYKDYTYPLAYIASLPSAEIVNQLSGQGGMINILRMDFGSYERIPITGDKGPEVKLARAKKRNTFNKIMTEIAEGLVTYYRGLAIVNPIAKFQNSTEPVLEAINKLINTEENTLPLHGINEV</sequence>
<organism evidence="1 2">
    <name type="scientific">Candidatus Jettenia caeni</name>
    <dbReference type="NCBI Taxonomy" id="247490"/>
    <lineage>
        <taxon>Bacteria</taxon>
        <taxon>Pseudomonadati</taxon>
        <taxon>Planctomycetota</taxon>
        <taxon>Candidatus Brocadiia</taxon>
        <taxon>Candidatus Brocadiales</taxon>
        <taxon>Candidatus Brocadiaceae</taxon>
        <taxon>Candidatus Jettenia</taxon>
    </lineage>
</organism>
<comment type="caution">
    <text evidence="1">The sequence shown here is derived from an EMBL/GenBank/DDBJ whole genome shotgun (WGS) entry which is preliminary data.</text>
</comment>
<gene>
    <name evidence="1" type="ORF">KSU1_B0646</name>
</gene>
<dbReference type="eggNOG" id="ENOG5033R9Q">
    <property type="taxonomic scope" value="Bacteria"/>
</dbReference>
<accession>I3IIF8</accession>
<evidence type="ECO:0000313" key="2">
    <source>
        <dbReference type="Proteomes" id="UP000002985"/>
    </source>
</evidence>
<dbReference type="AlphaFoldDB" id="I3IIF8"/>
<reference evidence="1 2" key="1">
    <citation type="journal article" date="2012" name="FEBS Lett.">
        <title>Anammox organism KSU-1 expresses a NirK-type copper-containing nitrite reductase instead of a NirS-type with cytochrome cd1.</title>
        <authorList>
            <person name="Hira D."/>
            <person name="Toh H."/>
            <person name="Migita C.T."/>
            <person name="Okubo H."/>
            <person name="Nishiyama T."/>
            <person name="Hattori M."/>
            <person name="Furukawa K."/>
            <person name="Fujii T."/>
        </authorList>
    </citation>
    <scope>NUCLEOTIDE SEQUENCE [LARGE SCALE GENOMIC DNA]</scope>
</reference>
<dbReference type="EMBL" id="BAFH01000002">
    <property type="protein sequence ID" value="GAB61503.1"/>
    <property type="molecule type" value="Genomic_DNA"/>
</dbReference>